<gene>
    <name evidence="5" type="ORF">GCM10022236_01780</name>
</gene>
<dbReference type="Proteomes" id="UP001501490">
    <property type="component" value="Unassembled WGS sequence"/>
</dbReference>
<evidence type="ECO:0000256" key="2">
    <source>
        <dbReference type="ARBA" id="ARBA00022603"/>
    </source>
</evidence>
<dbReference type="InterPro" id="IPR013123">
    <property type="entry name" value="SpoU_subst-bd"/>
</dbReference>
<dbReference type="InterPro" id="IPR029026">
    <property type="entry name" value="tRNA_m1G_MTases_N"/>
</dbReference>
<dbReference type="GO" id="GO:0008168">
    <property type="term" value="F:methyltransferase activity"/>
    <property type="evidence" value="ECO:0007669"/>
    <property type="project" value="UniProtKB-KW"/>
</dbReference>
<evidence type="ECO:0000259" key="4">
    <source>
        <dbReference type="SMART" id="SM00967"/>
    </source>
</evidence>
<dbReference type="Pfam" id="PF08032">
    <property type="entry name" value="SpoU_sub_bind"/>
    <property type="match status" value="1"/>
</dbReference>
<dbReference type="InterPro" id="IPR029028">
    <property type="entry name" value="Alpha/beta_knot_MTases"/>
</dbReference>
<dbReference type="PANTHER" id="PTHR43191:SF2">
    <property type="entry name" value="RRNA METHYLTRANSFERASE 3, MITOCHONDRIAL"/>
    <property type="match status" value="1"/>
</dbReference>
<dbReference type="InterPro" id="IPR051259">
    <property type="entry name" value="rRNA_Methyltransferase"/>
</dbReference>
<dbReference type="RefSeq" id="WP_344801180.1">
    <property type="nucleotide sequence ID" value="NZ_BAABAB010000002.1"/>
</dbReference>
<evidence type="ECO:0000313" key="5">
    <source>
        <dbReference type="EMBL" id="GAA3603708.1"/>
    </source>
</evidence>
<evidence type="ECO:0000256" key="1">
    <source>
        <dbReference type="ARBA" id="ARBA00007228"/>
    </source>
</evidence>
<comment type="caution">
    <text evidence="5">The sequence shown here is derived from an EMBL/GenBank/DDBJ whole genome shotgun (WGS) entry which is preliminary data.</text>
</comment>
<dbReference type="Gene3D" id="3.30.1330.30">
    <property type="match status" value="1"/>
</dbReference>
<dbReference type="EMBL" id="BAABAB010000002">
    <property type="protein sequence ID" value="GAA3603708.1"/>
    <property type="molecule type" value="Genomic_DNA"/>
</dbReference>
<accession>A0ABP6ZDH3</accession>
<reference evidence="6" key="1">
    <citation type="journal article" date="2019" name="Int. J. Syst. Evol. Microbiol.">
        <title>The Global Catalogue of Microorganisms (GCM) 10K type strain sequencing project: providing services to taxonomists for standard genome sequencing and annotation.</title>
        <authorList>
            <consortium name="The Broad Institute Genomics Platform"/>
            <consortium name="The Broad Institute Genome Sequencing Center for Infectious Disease"/>
            <person name="Wu L."/>
            <person name="Ma J."/>
        </authorList>
    </citation>
    <scope>NUCLEOTIDE SEQUENCE [LARGE SCALE GENOMIC DNA]</scope>
    <source>
        <strain evidence="6">JCM 16929</strain>
    </source>
</reference>
<dbReference type="Pfam" id="PF00588">
    <property type="entry name" value="SpoU_methylase"/>
    <property type="match status" value="1"/>
</dbReference>
<keyword evidence="6" id="KW-1185">Reference proteome</keyword>
<dbReference type="InterPro" id="IPR001537">
    <property type="entry name" value="SpoU_MeTrfase"/>
</dbReference>
<dbReference type="Gene3D" id="3.40.1280.10">
    <property type="match status" value="1"/>
</dbReference>
<sequence length="265" mass="27704">MRSARRLLRRKDRQALRQFLAEGRQAVTEALQTAYVRRVFVDQAELQRHQDLLNVAARAGIGLGTVPSRTFAELAGTVTPQGILAVCDAVDVPAGEVLKPGARLVVLCDQVRDPGNLGTVIRCADAFGADAVLVSTDSVDLYNPKTVRASTGSLFHLPIGVGIDVADALGAARAAGLATYGADGGAHCTVDDLDRSGALAEPILWVFGNEAHGLADEHAALVDRLVSLPMYGRAESLNLSTAAAALLYATATAQRREPTGSGPAS</sequence>
<dbReference type="GO" id="GO:0032259">
    <property type="term" value="P:methylation"/>
    <property type="evidence" value="ECO:0007669"/>
    <property type="project" value="UniProtKB-KW"/>
</dbReference>
<organism evidence="5 6">
    <name type="scientific">Microlunatus ginsengisoli</name>
    <dbReference type="NCBI Taxonomy" id="363863"/>
    <lineage>
        <taxon>Bacteria</taxon>
        <taxon>Bacillati</taxon>
        <taxon>Actinomycetota</taxon>
        <taxon>Actinomycetes</taxon>
        <taxon>Propionibacteriales</taxon>
        <taxon>Propionibacteriaceae</taxon>
        <taxon>Microlunatus</taxon>
    </lineage>
</organism>
<evidence type="ECO:0000313" key="6">
    <source>
        <dbReference type="Proteomes" id="UP001501490"/>
    </source>
</evidence>
<dbReference type="SUPFAM" id="SSF75217">
    <property type="entry name" value="alpha/beta knot"/>
    <property type="match status" value="1"/>
</dbReference>
<keyword evidence="2 5" id="KW-0489">Methyltransferase</keyword>
<proteinExistence type="inferred from homology"/>
<protein>
    <submittedName>
        <fullName evidence="5">RNA methyltransferase</fullName>
    </submittedName>
</protein>
<keyword evidence="3" id="KW-0808">Transferase</keyword>
<name>A0ABP6ZDH3_9ACTN</name>
<dbReference type="CDD" id="cd18095">
    <property type="entry name" value="SpoU-like_rRNA-MTase"/>
    <property type="match status" value="1"/>
</dbReference>
<dbReference type="InterPro" id="IPR029064">
    <property type="entry name" value="Ribosomal_eL30-like_sf"/>
</dbReference>
<dbReference type="SMART" id="SM00967">
    <property type="entry name" value="SpoU_sub_bind"/>
    <property type="match status" value="1"/>
</dbReference>
<dbReference type="PANTHER" id="PTHR43191">
    <property type="entry name" value="RRNA METHYLTRANSFERASE 3"/>
    <property type="match status" value="1"/>
</dbReference>
<evidence type="ECO:0000256" key="3">
    <source>
        <dbReference type="ARBA" id="ARBA00022679"/>
    </source>
</evidence>
<dbReference type="SUPFAM" id="SSF55315">
    <property type="entry name" value="L30e-like"/>
    <property type="match status" value="1"/>
</dbReference>
<comment type="similarity">
    <text evidence="1">Belongs to the class IV-like SAM-binding methyltransferase superfamily. RNA methyltransferase TrmH family.</text>
</comment>
<feature type="domain" description="RNA 2-O ribose methyltransferase substrate binding" evidence="4">
    <location>
        <begin position="20"/>
        <end position="93"/>
    </location>
</feature>